<dbReference type="PANTHER" id="PTHR43586:SF8">
    <property type="entry name" value="CYSTEINE DESULFURASE 1, CHLOROPLASTIC"/>
    <property type="match status" value="1"/>
</dbReference>
<dbReference type="OrthoDB" id="420046at2759"/>
<reference evidence="9" key="1">
    <citation type="journal article" date="2022" name="Cell">
        <title>Repeat-based holocentromeres influence genome architecture and karyotype evolution.</title>
        <authorList>
            <person name="Hofstatter P.G."/>
            <person name="Thangavel G."/>
            <person name="Lux T."/>
            <person name="Neumann P."/>
            <person name="Vondrak T."/>
            <person name="Novak P."/>
            <person name="Zhang M."/>
            <person name="Costa L."/>
            <person name="Castellani M."/>
            <person name="Scott A."/>
            <person name="Toegelov H."/>
            <person name="Fuchs J."/>
            <person name="Mata-Sucre Y."/>
            <person name="Dias Y."/>
            <person name="Vanzela A.L.L."/>
            <person name="Huettel B."/>
            <person name="Almeida C.C.S."/>
            <person name="Simkova H."/>
            <person name="Souza G."/>
            <person name="Pedrosa-Harand A."/>
            <person name="Macas J."/>
            <person name="Mayer K.F.X."/>
            <person name="Houben A."/>
            <person name="Marques A."/>
        </authorList>
    </citation>
    <scope>NUCLEOTIDE SEQUENCE</scope>
    <source>
        <strain evidence="9">RhyBre1mFocal</strain>
    </source>
</reference>
<dbReference type="InterPro" id="IPR020578">
    <property type="entry name" value="Aminotrans_V_PyrdxlP_BS"/>
</dbReference>
<evidence type="ECO:0000256" key="3">
    <source>
        <dbReference type="ARBA" id="ARBA00012239"/>
    </source>
</evidence>
<dbReference type="PANTHER" id="PTHR43586">
    <property type="entry name" value="CYSTEINE DESULFURASE"/>
    <property type="match status" value="1"/>
</dbReference>
<organism evidence="9 10">
    <name type="scientific">Rhynchospora breviuscula</name>
    <dbReference type="NCBI Taxonomy" id="2022672"/>
    <lineage>
        <taxon>Eukaryota</taxon>
        <taxon>Viridiplantae</taxon>
        <taxon>Streptophyta</taxon>
        <taxon>Embryophyta</taxon>
        <taxon>Tracheophyta</taxon>
        <taxon>Spermatophyta</taxon>
        <taxon>Magnoliopsida</taxon>
        <taxon>Liliopsida</taxon>
        <taxon>Poales</taxon>
        <taxon>Cyperaceae</taxon>
        <taxon>Cyperoideae</taxon>
        <taxon>Rhynchosporeae</taxon>
        <taxon>Rhynchospora</taxon>
    </lineage>
</organism>
<evidence type="ECO:0000256" key="6">
    <source>
        <dbReference type="ARBA" id="ARBA00050776"/>
    </source>
</evidence>
<evidence type="ECO:0000256" key="1">
    <source>
        <dbReference type="ARBA" id="ARBA00001933"/>
    </source>
</evidence>
<dbReference type="Gene3D" id="3.40.640.10">
    <property type="entry name" value="Type I PLP-dependent aspartate aminotransferase-like (Major domain)"/>
    <property type="match status" value="1"/>
</dbReference>
<name>A0A9Q0C7R3_9POAL</name>
<dbReference type="EMBL" id="JAMQYH010000004">
    <property type="protein sequence ID" value="KAJ1688868.1"/>
    <property type="molecule type" value="Genomic_DNA"/>
</dbReference>
<gene>
    <name evidence="9" type="ORF">LUZ63_013023</name>
</gene>
<protein>
    <recommendedName>
        <fullName evidence="3">cysteine desulfurase</fullName>
        <ecNumber evidence="3">2.8.1.7</ecNumber>
    </recommendedName>
</protein>
<keyword evidence="5" id="KW-0663">Pyridoxal phosphate</keyword>
<keyword evidence="4" id="KW-0808">Transferase</keyword>
<sequence length="469" mass="51403">MASSSLCHFPYYTPSPPSFSKLLSPLSRLKCATSNRAASHVAKLSSSLGDITRTDFPILNQDINGVKLVYLDNAATSQKPSCVIKALDEYYQLYNSNVHRGIHYLSSKATDLYEGARKKVAFFINAPQSREIVFTRNATEAINLVAHTWGLSNLKAGDEVLLTVAEHHSNIVPWQIVGQKTGAKLNYVGLTKDGVPDMEEFKQLLSEKTKIVAVHHVSNVLGSALPIEEIVELSQKYGAKVLVDACQSVPHMPVDVQKLGVDFLVASSHKMCGPTGIGFLYGKFDLLSSMPPFLGGGEMISEVLKEYSTYAEPPSRFEAGTPAIGEAVGLGAAIDYLSQIGMHKIHEYEKELANYLYERLLTVPSIHIYGPSPSVSGYRVPLCSFNIKGLHATDIATIIDDQHGVAIRSGHHCAQILHRELDESSSARASLHFYNTKEEIDAFIHALKDTINFLKSYTSVSLIPNVKLT</sequence>
<comment type="similarity">
    <text evidence="2">Belongs to the class-V pyridoxal-phosphate-dependent aminotransferase family. Csd subfamily.</text>
</comment>
<evidence type="ECO:0000256" key="7">
    <source>
        <dbReference type="RuleBase" id="RU004504"/>
    </source>
</evidence>
<feature type="domain" description="Aminotransferase class V" evidence="8">
    <location>
        <begin position="69"/>
        <end position="443"/>
    </location>
</feature>
<proteinExistence type="inferred from homology"/>
<dbReference type="InterPro" id="IPR015421">
    <property type="entry name" value="PyrdxlP-dep_Trfase_major"/>
</dbReference>
<dbReference type="AlphaFoldDB" id="A0A9Q0C7R3"/>
<comment type="catalytic activity">
    <reaction evidence="6">
        <text>(sulfur carrier)-H + L-cysteine = (sulfur carrier)-SH + L-alanine</text>
        <dbReference type="Rhea" id="RHEA:43892"/>
        <dbReference type="Rhea" id="RHEA-COMP:14737"/>
        <dbReference type="Rhea" id="RHEA-COMP:14739"/>
        <dbReference type="ChEBI" id="CHEBI:29917"/>
        <dbReference type="ChEBI" id="CHEBI:35235"/>
        <dbReference type="ChEBI" id="CHEBI:57972"/>
        <dbReference type="ChEBI" id="CHEBI:64428"/>
        <dbReference type="EC" id="2.8.1.7"/>
    </reaction>
</comment>
<comment type="caution">
    <text evidence="9">The sequence shown here is derived from an EMBL/GenBank/DDBJ whole genome shotgun (WGS) entry which is preliminary data.</text>
</comment>
<dbReference type="EC" id="2.8.1.7" evidence="3"/>
<dbReference type="GO" id="GO:0031071">
    <property type="term" value="F:cysteine desulfurase activity"/>
    <property type="evidence" value="ECO:0007669"/>
    <property type="project" value="UniProtKB-EC"/>
</dbReference>
<evidence type="ECO:0000259" key="8">
    <source>
        <dbReference type="Pfam" id="PF00266"/>
    </source>
</evidence>
<dbReference type="Proteomes" id="UP001151287">
    <property type="component" value="Unassembled WGS sequence"/>
</dbReference>
<evidence type="ECO:0000313" key="9">
    <source>
        <dbReference type="EMBL" id="KAJ1688868.1"/>
    </source>
</evidence>
<dbReference type="Gene3D" id="3.90.1150.10">
    <property type="entry name" value="Aspartate Aminotransferase, domain 1"/>
    <property type="match status" value="1"/>
</dbReference>
<dbReference type="SUPFAM" id="SSF53383">
    <property type="entry name" value="PLP-dependent transferases"/>
    <property type="match status" value="1"/>
</dbReference>
<evidence type="ECO:0000256" key="5">
    <source>
        <dbReference type="ARBA" id="ARBA00022898"/>
    </source>
</evidence>
<comment type="cofactor">
    <cofactor evidence="1 7">
        <name>pyridoxal 5'-phosphate</name>
        <dbReference type="ChEBI" id="CHEBI:597326"/>
    </cofactor>
</comment>
<dbReference type="GO" id="GO:0006534">
    <property type="term" value="P:cysteine metabolic process"/>
    <property type="evidence" value="ECO:0007669"/>
    <property type="project" value="InterPro"/>
</dbReference>
<dbReference type="InterPro" id="IPR010970">
    <property type="entry name" value="Cys_dSase_SufS"/>
</dbReference>
<accession>A0A9Q0C7R3</accession>
<dbReference type="InterPro" id="IPR000192">
    <property type="entry name" value="Aminotrans_V_dom"/>
</dbReference>
<dbReference type="NCBIfam" id="TIGR01979">
    <property type="entry name" value="sufS"/>
    <property type="match status" value="1"/>
</dbReference>
<dbReference type="InterPro" id="IPR015422">
    <property type="entry name" value="PyrdxlP-dep_Trfase_small"/>
</dbReference>
<dbReference type="GO" id="GO:0030170">
    <property type="term" value="F:pyridoxal phosphate binding"/>
    <property type="evidence" value="ECO:0007669"/>
    <property type="project" value="InterPro"/>
</dbReference>
<dbReference type="PROSITE" id="PS00595">
    <property type="entry name" value="AA_TRANSFER_CLASS_5"/>
    <property type="match status" value="1"/>
</dbReference>
<evidence type="ECO:0000313" key="10">
    <source>
        <dbReference type="Proteomes" id="UP001151287"/>
    </source>
</evidence>
<dbReference type="InterPro" id="IPR015424">
    <property type="entry name" value="PyrdxlP-dep_Trfase"/>
</dbReference>
<evidence type="ECO:0000256" key="2">
    <source>
        <dbReference type="ARBA" id="ARBA00010447"/>
    </source>
</evidence>
<evidence type="ECO:0000256" key="4">
    <source>
        <dbReference type="ARBA" id="ARBA00022679"/>
    </source>
</evidence>
<dbReference type="CDD" id="cd06453">
    <property type="entry name" value="SufS_like"/>
    <property type="match status" value="1"/>
</dbReference>
<dbReference type="Pfam" id="PF00266">
    <property type="entry name" value="Aminotran_5"/>
    <property type="match status" value="1"/>
</dbReference>
<keyword evidence="10" id="KW-1185">Reference proteome</keyword>
<dbReference type="PIRSF" id="PIRSF005572">
    <property type="entry name" value="NifS"/>
    <property type="match status" value="1"/>
</dbReference>
<dbReference type="InterPro" id="IPR016454">
    <property type="entry name" value="Cysteine_dSase"/>
</dbReference>